<dbReference type="EMBL" id="QUOT01000002">
    <property type="protein sequence ID" value="REL24390.1"/>
    <property type="molecule type" value="Genomic_DNA"/>
</dbReference>
<dbReference type="RefSeq" id="WP_116018722.1">
    <property type="nucleotide sequence ID" value="NZ_QUOT01000002.1"/>
</dbReference>
<dbReference type="PANTHER" id="PTHR34109:SF1">
    <property type="entry name" value="VOC DOMAIN-CONTAINING PROTEIN"/>
    <property type="match status" value="1"/>
</dbReference>
<name>A0A3E0TJD8_9GAMM</name>
<accession>A0A3E0TJD8</accession>
<dbReference type="Proteomes" id="UP000256899">
    <property type="component" value="Unassembled WGS sequence"/>
</dbReference>
<dbReference type="PROSITE" id="PS51819">
    <property type="entry name" value="VOC"/>
    <property type="match status" value="1"/>
</dbReference>
<dbReference type="InterPro" id="IPR029068">
    <property type="entry name" value="Glyas_Bleomycin-R_OHBP_Dase"/>
</dbReference>
<protein>
    <submittedName>
        <fullName evidence="2">VOC family protein</fullName>
    </submittedName>
</protein>
<dbReference type="SUPFAM" id="SSF54593">
    <property type="entry name" value="Glyoxalase/Bleomycin resistance protein/Dihydroxybiphenyl dioxygenase"/>
    <property type="match status" value="1"/>
</dbReference>
<gene>
    <name evidence="2" type="ORF">DXX94_18785</name>
</gene>
<reference evidence="3" key="1">
    <citation type="submission" date="2018-08" db="EMBL/GenBank/DDBJ databases">
        <title>Thalassotalea euphylliae genome.</title>
        <authorList>
            <person name="Summers S."/>
            <person name="Rice S.A."/>
            <person name="Freckelton M.L."/>
            <person name="Nedved B.T."/>
            <person name="Hadfield M.G."/>
        </authorList>
    </citation>
    <scope>NUCLEOTIDE SEQUENCE [LARGE SCALE GENOMIC DNA]</scope>
    <source>
        <strain evidence="3">H3</strain>
    </source>
</reference>
<dbReference type="InterPro" id="IPR037523">
    <property type="entry name" value="VOC_core"/>
</dbReference>
<keyword evidence="3" id="KW-1185">Reference proteome</keyword>
<dbReference type="InterPro" id="IPR004360">
    <property type="entry name" value="Glyas_Fos-R_dOase_dom"/>
</dbReference>
<proteinExistence type="predicted"/>
<dbReference type="Pfam" id="PF00903">
    <property type="entry name" value="Glyoxalase"/>
    <property type="match status" value="1"/>
</dbReference>
<feature type="domain" description="VOC" evidence="1">
    <location>
        <begin position="9"/>
        <end position="134"/>
    </location>
</feature>
<dbReference type="Gene3D" id="3.30.720.110">
    <property type="match status" value="1"/>
</dbReference>
<comment type="caution">
    <text evidence="2">The sequence shown here is derived from an EMBL/GenBank/DDBJ whole genome shotgun (WGS) entry which is preliminary data.</text>
</comment>
<dbReference type="CDD" id="cd07246">
    <property type="entry name" value="VOC_like"/>
    <property type="match status" value="1"/>
</dbReference>
<evidence type="ECO:0000313" key="2">
    <source>
        <dbReference type="EMBL" id="REL24390.1"/>
    </source>
</evidence>
<dbReference type="AlphaFoldDB" id="A0A3E0TJD8"/>
<dbReference type="PANTHER" id="PTHR34109">
    <property type="entry name" value="BNAUNNG04460D PROTEIN-RELATED"/>
    <property type="match status" value="1"/>
</dbReference>
<evidence type="ECO:0000259" key="1">
    <source>
        <dbReference type="PROSITE" id="PS51819"/>
    </source>
</evidence>
<organism evidence="2 3">
    <name type="scientific">Thalassotalea euphylliae</name>
    <dbReference type="NCBI Taxonomy" id="1655234"/>
    <lineage>
        <taxon>Bacteria</taxon>
        <taxon>Pseudomonadati</taxon>
        <taxon>Pseudomonadota</taxon>
        <taxon>Gammaproteobacteria</taxon>
        <taxon>Alteromonadales</taxon>
        <taxon>Colwelliaceae</taxon>
        <taxon>Thalassotalea</taxon>
    </lineage>
</organism>
<sequence length="152" mass="16556">MSVSAIPDGYHAITPYLVAKNAKAAIAFYQQAFSAEHVLELNTPDGGIAHAELKIGDSHFMLADEHPEMGFISPETLGGAGVSLMIYHQDVDGLFAQALAAGAKELRPVVDQFYGDRAGTLQDPYGHVWTIATHIEDVDEQELNERMKALFE</sequence>
<dbReference type="Gene3D" id="3.30.720.120">
    <property type="match status" value="1"/>
</dbReference>
<evidence type="ECO:0000313" key="3">
    <source>
        <dbReference type="Proteomes" id="UP000256899"/>
    </source>
</evidence>